<keyword evidence="14" id="KW-1185">Reference proteome</keyword>
<dbReference type="SMART" id="SM00388">
    <property type="entry name" value="HisKA"/>
    <property type="match status" value="1"/>
</dbReference>
<dbReference type="PROSITE" id="PS50112">
    <property type="entry name" value="PAS"/>
    <property type="match status" value="2"/>
</dbReference>
<keyword evidence="4" id="KW-0808">Transferase</keyword>
<reference evidence="13 14" key="1">
    <citation type="submission" date="2014-06" db="EMBL/GenBank/DDBJ databases">
        <title>Draft genome sequence of Paenibacillus sp. MSt1.</title>
        <authorList>
            <person name="Aw Y.K."/>
            <person name="Ong K.S."/>
            <person name="Gan H.M."/>
            <person name="Lee S.M."/>
        </authorList>
    </citation>
    <scope>NUCLEOTIDE SEQUENCE [LARGE SCALE GENOMIC DNA]</scope>
    <source>
        <strain evidence="13 14">MSt1</strain>
    </source>
</reference>
<feature type="domain" description="PAS" evidence="11">
    <location>
        <begin position="153"/>
        <end position="197"/>
    </location>
</feature>
<evidence type="ECO:0000256" key="6">
    <source>
        <dbReference type="ARBA" id="ARBA00022777"/>
    </source>
</evidence>
<feature type="domain" description="PAC" evidence="12">
    <location>
        <begin position="342"/>
        <end position="394"/>
    </location>
</feature>
<sequence length="610" mass="68026">MNDLLVSPFVPEQLKTKADGTFSRMFVDLALKSFASPHTGSLLLDQDCNLLMAGESLGKKLGYRTEELERMNLQTLVHPGELLLCMHHMSQLVSGQLSRYETEMRWLSADGQTLWMSVYAVELKDSNGGPAYIYMQTQDITAQKDAESALQESLIRMTSLLETFADAYIMLNRSGQLVYVNRNAEQLLQLNREDMLGHGIRGTVPEWLGAGFYKACWRAIEEAVPVFYQDYYPLVKKWLEVSCYPGKPGLSVFIRDITRHKEQEETLRATKQQLDSMIEHAADTIAILDADLRLTKVNKAFIDLFGYGEAELIGERPPNIPEELWIESELLFRKALQGKQISSFETKRKRKDGTPLDMSLTISPVVGKDQDITGICIIGRDISESKATEELLRNSEKLSVAGQLAAGIAHEIRNPLTSLKGFTQFMKSAGHYKEHYLDIMSSELTRIEHIISEMLLLAKPRAAIFHYKRIGPILADVLSLLEAQANLNSVGFKTRIKPDLPAVRCEENQLKQLFINIVKNAVEAMPMGGTVEIVAALAEPGMLAITFRDEGDGIPAELLQRISEPFYTTKENGSGLGLMVSQKIVTEHKGRMAIASEAGVGTTVTITLPV</sequence>
<dbReference type="InterPro" id="IPR013767">
    <property type="entry name" value="PAS_fold"/>
</dbReference>
<evidence type="ECO:0000313" key="14">
    <source>
        <dbReference type="Proteomes" id="UP000028123"/>
    </source>
</evidence>
<dbReference type="FunFam" id="1.10.287.130:FF:000040">
    <property type="entry name" value="PAS domain-containing sensor histidine kinase"/>
    <property type="match status" value="1"/>
</dbReference>
<dbReference type="PROSITE" id="PS50109">
    <property type="entry name" value="HIS_KIN"/>
    <property type="match status" value="1"/>
</dbReference>
<dbReference type="InterPro" id="IPR036890">
    <property type="entry name" value="HATPase_C_sf"/>
</dbReference>
<dbReference type="GO" id="GO:0006355">
    <property type="term" value="P:regulation of DNA-templated transcription"/>
    <property type="evidence" value="ECO:0007669"/>
    <property type="project" value="InterPro"/>
</dbReference>
<dbReference type="InterPro" id="IPR013655">
    <property type="entry name" value="PAS_fold_3"/>
</dbReference>
<dbReference type="InterPro" id="IPR004358">
    <property type="entry name" value="Sig_transdc_His_kin-like_C"/>
</dbReference>
<dbReference type="InterPro" id="IPR035965">
    <property type="entry name" value="PAS-like_dom_sf"/>
</dbReference>
<dbReference type="OrthoDB" id="9815750at2"/>
<dbReference type="CDD" id="cd00130">
    <property type="entry name" value="PAS"/>
    <property type="match status" value="3"/>
</dbReference>
<proteinExistence type="predicted"/>
<evidence type="ECO:0000256" key="7">
    <source>
        <dbReference type="ARBA" id="ARBA00022840"/>
    </source>
</evidence>
<dbReference type="PRINTS" id="PR00344">
    <property type="entry name" value="BCTRLSENSOR"/>
</dbReference>
<keyword evidence="6 13" id="KW-0418">Kinase</keyword>
<keyword evidence="3" id="KW-0597">Phosphoprotein</keyword>
<dbReference type="InterPro" id="IPR036097">
    <property type="entry name" value="HisK_dim/P_sf"/>
</dbReference>
<organism evidence="13 14">
    <name type="scientific">Paenibacillus tyrfis</name>
    <dbReference type="NCBI Taxonomy" id="1501230"/>
    <lineage>
        <taxon>Bacteria</taxon>
        <taxon>Bacillati</taxon>
        <taxon>Bacillota</taxon>
        <taxon>Bacilli</taxon>
        <taxon>Bacillales</taxon>
        <taxon>Paenibacillaceae</taxon>
        <taxon>Paenibacillus</taxon>
    </lineage>
</organism>
<dbReference type="PANTHER" id="PTHR43065:SF34">
    <property type="entry name" value="SPORULATION KINASE A"/>
    <property type="match status" value="1"/>
</dbReference>
<dbReference type="GO" id="GO:0030435">
    <property type="term" value="P:sporulation resulting in formation of a cellular spore"/>
    <property type="evidence" value="ECO:0007669"/>
    <property type="project" value="UniProtKB-KW"/>
</dbReference>
<evidence type="ECO:0000259" key="10">
    <source>
        <dbReference type="PROSITE" id="PS50109"/>
    </source>
</evidence>
<dbReference type="NCBIfam" id="TIGR00229">
    <property type="entry name" value="sensory_box"/>
    <property type="match status" value="3"/>
</dbReference>
<evidence type="ECO:0000256" key="5">
    <source>
        <dbReference type="ARBA" id="ARBA00022741"/>
    </source>
</evidence>
<dbReference type="AlphaFoldDB" id="A0A081NZX7"/>
<evidence type="ECO:0000259" key="11">
    <source>
        <dbReference type="PROSITE" id="PS50112"/>
    </source>
</evidence>
<dbReference type="InterPro" id="IPR000700">
    <property type="entry name" value="PAS-assoc_C"/>
</dbReference>
<dbReference type="Pfam" id="PF00512">
    <property type="entry name" value="HisKA"/>
    <property type="match status" value="1"/>
</dbReference>
<gene>
    <name evidence="13" type="ORF">ET33_09780</name>
</gene>
<dbReference type="SMART" id="SM00086">
    <property type="entry name" value="PAC"/>
    <property type="match status" value="2"/>
</dbReference>
<dbReference type="CDD" id="cd00082">
    <property type="entry name" value="HisKA"/>
    <property type="match status" value="1"/>
</dbReference>
<evidence type="ECO:0000259" key="12">
    <source>
        <dbReference type="PROSITE" id="PS50113"/>
    </source>
</evidence>
<dbReference type="SUPFAM" id="SSF55785">
    <property type="entry name" value="PYP-like sensor domain (PAS domain)"/>
    <property type="match status" value="3"/>
</dbReference>
<feature type="domain" description="PAC" evidence="12">
    <location>
        <begin position="100"/>
        <end position="152"/>
    </location>
</feature>
<accession>A0A081NZX7</accession>
<keyword evidence="9" id="KW-0902">Two-component regulatory system</keyword>
<comment type="catalytic activity">
    <reaction evidence="1">
        <text>ATP + protein L-histidine = ADP + protein N-phospho-L-histidine.</text>
        <dbReference type="EC" id="2.7.13.3"/>
    </reaction>
</comment>
<dbReference type="GO" id="GO:0005524">
    <property type="term" value="F:ATP binding"/>
    <property type="evidence" value="ECO:0007669"/>
    <property type="project" value="UniProtKB-KW"/>
</dbReference>
<dbReference type="Proteomes" id="UP000028123">
    <property type="component" value="Unassembled WGS sequence"/>
</dbReference>
<evidence type="ECO:0000256" key="3">
    <source>
        <dbReference type="ARBA" id="ARBA00022553"/>
    </source>
</evidence>
<dbReference type="SUPFAM" id="SSF55874">
    <property type="entry name" value="ATPase domain of HSP90 chaperone/DNA topoisomerase II/histidine kinase"/>
    <property type="match status" value="1"/>
</dbReference>
<dbReference type="SMART" id="SM00387">
    <property type="entry name" value="HATPase_c"/>
    <property type="match status" value="1"/>
</dbReference>
<dbReference type="PROSITE" id="PS50113">
    <property type="entry name" value="PAC"/>
    <property type="match status" value="2"/>
</dbReference>
<dbReference type="GO" id="GO:0000155">
    <property type="term" value="F:phosphorelay sensor kinase activity"/>
    <property type="evidence" value="ECO:0007669"/>
    <property type="project" value="InterPro"/>
</dbReference>
<keyword evidence="5" id="KW-0547">Nucleotide-binding</keyword>
<dbReference type="InterPro" id="IPR003661">
    <property type="entry name" value="HisK_dim/P_dom"/>
</dbReference>
<dbReference type="InterPro" id="IPR003594">
    <property type="entry name" value="HATPase_dom"/>
</dbReference>
<keyword evidence="7" id="KW-0067">ATP-binding</keyword>
<dbReference type="SUPFAM" id="SSF47384">
    <property type="entry name" value="Homodimeric domain of signal transducing histidine kinase"/>
    <property type="match status" value="1"/>
</dbReference>
<dbReference type="SMART" id="SM00091">
    <property type="entry name" value="PAS"/>
    <property type="match status" value="3"/>
</dbReference>
<dbReference type="eggNOG" id="COG2202">
    <property type="taxonomic scope" value="Bacteria"/>
</dbReference>
<dbReference type="Gene3D" id="1.10.287.130">
    <property type="match status" value="1"/>
</dbReference>
<dbReference type="InterPro" id="IPR005467">
    <property type="entry name" value="His_kinase_dom"/>
</dbReference>
<dbReference type="EC" id="2.7.13.3" evidence="2"/>
<evidence type="ECO:0000256" key="9">
    <source>
        <dbReference type="ARBA" id="ARBA00023012"/>
    </source>
</evidence>
<dbReference type="InterPro" id="IPR001610">
    <property type="entry name" value="PAC"/>
</dbReference>
<dbReference type="Pfam" id="PF02518">
    <property type="entry name" value="HATPase_c"/>
    <property type="match status" value="1"/>
</dbReference>
<dbReference type="InterPro" id="IPR000014">
    <property type="entry name" value="PAS"/>
</dbReference>
<evidence type="ECO:0000256" key="2">
    <source>
        <dbReference type="ARBA" id="ARBA00012438"/>
    </source>
</evidence>
<dbReference type="eggNOG" id="COG4191">
    <property type="taxonomic scope" value="Bacteria"/>
</dbReference>
<evidence type="ECO:0000256" key="8">
    <source>
        <dbReference type="ARBA" id="ARBA00022969"/>
    </source>
</evidence>
<dbReference type="RefSeq" id="WP_036686072.1">
    <property type="nucleotide sequence ID" value="NZ_JNVM01000017.1"/>
</dbReference>
<evidence type="ECO:0000256" key="4">
    <source>
        <dbReference type="ARBA" id="ARBA00022679"/>
    </source>
</evidence>
<dbReference type="Pfam" id="PF08447">
    <property type="entry name" value="PAS_3"/>
    <property type="match status" value="1"/>
</dbReference>
<evidence type="ECO:0000256" key="1">
    <source>
        <dbReference type="ARBA" id="ARBA00000085"/>
    </source>
</evidence>
<comment type="caution">
    <text evidence="13">The sequence shown here is derived from an EMBL/GenBank/DDBJ whole genome shotgun (WGS) entry which is preliminary data.</text>
</comment>
<dbReference type="PANTHER" id="PTHR43065">
    <property type="entry name" value="SENSOR HISTIDINE KINASE"/>
    <property type="match status" value="1"/>
</dbReference>
<feature type="domain" description="PAS" evidence="11">
    <location>
        <begin position="270"/>
        <end position="315"/>
    </location>
</feature>
<evidence type="ECO:0000313" key="13">
    <source>
        <dbReference type="EMBL" id="KEQ24000.1"/>
    </source>
</evidence>
<dbReference type="EMBL" id="JNVM01000017">
    <property type="protein sequence ID" value="KEQ24000.1"/>
    <property type="molecule type" value="Genomic_DNA"/>
</dbReference>
<dbReference type="Gene3D" id="3.30.565.10">
    <property type="entry name" value="Histidine kinase-like ATPase, C-terminal domain"/>
    <property type="match status" value="1"/>
</dbReference>
<feature type="domain" description="Histidine kinase" evidence="10">
    <location>
        <begin position="407"/>
        <end position="610"/>
    </location>
</feature>
<name>A0A081NZX7_9BACL</name>
<protein>
    <recommendedName>
        <fullName evidence="2">histidine kinase</fullName>
        <ecNumber evidence="2">2.7.13.3</ecNumber>
    </recommendedName>
</protein>
<keyword evidence="8" id="KW-0749">Sporulation</keyword>
<dbReference type="Pfam" id="PF00989">
    <property type="entry name" value="PAS"/>
    <property type="match status" value="2"/>
</dbReference>
<dbReference type="Gene3D" id="3.30.450.20">
    <property type="entry name" value="PAS domain"/>
    <property type="match status" value="3"/>
</dbReference>